<reference evidence="2" key="1">
    <citation type="journal article" date="2022" name="Nat. Commun.">
        <title>Chromosome evolution and the genetic basis of agronomically important traits in greater yam.</title>
        <authorList>
            <person name="Bredeson J.V."/>
            <person name="Lyons J.B."/>
            <person name="Oniyinde I.O."/>
            <person name="Okereke N.R."/>
            <person name="Kolade O."/>
            <person name="Nnabue I."/>
            <person name="Nwadili C.O."/>
            <person name="Hribova E."/>
            <person name="Parker M."/>
            <person name="Nwogha J."/>
            <person name="Shu S."/>
            <person name="Carlson J."/>
            <person name="Kariba R."/>
            <person name="Muthemba S."/>
            <person name="Knop K."/>
            <person name="Barton G.J."/>
            <person name="Sherwood A.V."/>
            <person name="Lopez-Montes A."/>
            <person name="Asiedu R."/>
            <person name="Jamnadass R."/>
            <person name="Muchugi A."/>
            <person name="Goodstein D."/>
            <person name="Egesi C.N."/>
            <person name="Featherston J."/>
            <person name="Asfaw A."/>
            <person name="Simpson G.G."/>
            <person name="Dolezel J."/>
            <person name="Hendre P.S."/>
            <person name="Van Deynze A."/>
            <person name="Kumar P.L."/>
            <person name="Obidiegwu J.E."/>
            <person name="Bhattacharjee R."/>
            <person name="Rokhsar D.S."/>
        </authorList>
    </citation>
    <scope>NUCLEOTIDE SEQUENCE [LARGE SCALE GENOMIC DNA]</scope>
    <source>
        <strain evidence="2">cv. TDa95/00328</strain>
    </source>
</reference>
<gene>
    <name evidence="1" type="ORF">IHE45_19G074200</name>
</gene>
<comment type="caution">
    <text evidence="1">The sequence shown here is derived from an EMBL/GenBank/DDBJ whole genome shotgun (WGS) entry which is preliminary data.</text>
</comment>
<keyword evidence="2" id="KW-1185">Reference proteome</keyword>
<name>A0ACB7TZ35_DIOAL</name>
<protein>
    <submittedName>
        <fullName evidence="1">Homeodomain-like protein</fullName>
    </submittedName>
</protein>
<evidence type="ECO:0000313" key="1">
    <source>
        <dbReference type="EMBL" id="KAH7653331.1"/>
    </source>
</evidence>
<sequence length="323" mass="36523">MIVREVLEELEKCWFLGSSSVMAADSNASFHQGLVPSSMYHSRLVSFQSGATNSVTGTVPAGLNNSGAINSTGGLVVEWTPEEQALLKQGLIKYANEPNIMKYIKIAAILGDKTVRDVALRCRWMLKRDIFKRRKSEENYLGKKIKDRKEKTVDLPLKMNMTPVPSNNTQPYSQLMHQEKPVDLPSKLNMNPISEDYFLLEKMVESLPKMNANPVPSNNIPAYSQLMHQVPQNQFFYEAPVIDSATRNLLEENVRILGQIKANLSTFKVQDNIPLFYRMRNNVATILMRMSHMPGVMGRMPPLPVSTNEQLLSNMLPSLCQFF</sequence>
<proteinExistence type="predicted"/>
<dbReference type="EMBL" id="CM037029">
    <property type="protein sequence ID" value="KAH7653331.1"/>
    <property type="molecule type" value="Genomic_DNA"/>
</dbReference>
<evidence type="ECO:0000313" key="2">
    <source>
        <dbReference type="Proteomes" id="UP000827976"/>
    </source>
</evidence>
<organism evidence="1 2">
    <name type="scientific">Dioscorea alata</name>
    <name type="common">Purple yam</name>
    <dbReference type="NCBI Taxonomy" id="55571"/>
    <lineage>
        <taxon>Eukaryota</taxon>
        <taxon>Viridiplantae</taxon>
        <taxon>Streptophyta</taxon>
        <taxon>Embryophyta</taxon>
        <taxon>Tracheophyta</taxon>
        <taxon>Spermatophyta</taxon>
        <taxon>Magnoliopsida</taxon>
        <taxon>Liliopsida</taxon>
        <taxon>Dioscoreales</taxon>
        <taxon>Dioscoreaceae</taxon>
        <taxon>Dioscorea</taxon>
    </lineage>
</organism>
<dbReference type="Proteomes" id="UP000827976">
    <property type="component" value="Chromosome 19"/>
</dbReference>
<accession>A0ACB7TZ35</accession>